<dbReference type="Proteomes" id="UP001236415">
    <property type="component" value="Chromosome"/>
</dbReference>
<dbReference type="InterPro" id="IPR032720">
    <property type="entry name" value="Cys_rich_CWC"/>
</dbReference>
<evidence type="ECO:0000313" key="1">
    <source>
        <dbReference type="EMBL" id="WIV18384.1"/>
    </source>
</evidence>
<gene>
    <name evidence="1" type="ORF">QPK24_18610</name>
</gene>
<evidence type="ECO:0000313" key="2">
    <source>
        <dbReference type="Proteomes" id="UP001236415"/>
    </source>
</evidence>
<proteinExistence type="predicted"/>
<dbReference type="Pfam" id="PF14375">
    <property type="entry name" value="Cys_rich_CWC"/>
    <property type="match status" value="1"/>
</dbReference>
<keyword evidence="2" id="KW-1185">Reference proteome</keyword>
<reference evidence="1 2" key="1">
    <citation type="submission" date="2023-06" db="EMBL/GenBank/DDBJ databases">
        <title>Paenibacillus polygonum sp. nov., an endophytic bacterium, isolated from Polygonum lapathifolium L. in Nanji Wetland National Nature Reserve, South of Poyang Lake, Jiangxi Province, China.</title>
        <authorList>
            <person name="Yu Z."/>
        </authorList>
    </citation>
    <scope>NUCLEOTIDE SEQUENCE [LARGE SCALE GENOMIC DNA]</scope>
    <source>
        <strain evidence="1 2">C31</strain>
    </source>
</reference>
<organism evidence="1 2">
    <name type="scientific">Paenibacillus polygoni</name>
    <dbReference type="NCBI Taxonomy" id="3050112"/>
    <lineage>
        <taxon>Bacteria</taxon>
        <taxon>Bacillati</taxon>
        <taxon>Bacillota</taxon>
        <taxon>Bacilli</taxon>
        <taxon>Bacillales</taxon>
        <taxon>Paenibacillaceae</taxon>
        <taxon>Paenibacillus</taxon>
    </lineage>
</organism>
<accession>A0ABY8X323</accession>
<dbReference type="EMBL" id="CP127162">
    <property type="protein sequence ID" value="WIV18384.1"/>
    <property type="molecule type" value="Genomic_DNA"/>
</dbReference>
<protein>
    <submittedName>
        <fullName evidence="1">Cysteine-rich CWC family protein</fullName>
    </submittedName>
</protein>
<sequence>MNTCSMNNPLICPLCRKPNHCAYAAGRPAEECWCMNLPVPKRLLSQIPDEERGKSCVCEACVRAFKADS</sequence>
<name>A0ABY8X323_9BACL</name>
<dbReference type="RefSeq" id="WP_285743707.1">
    <property type="nucleotide sequence ID" value="NZ_CP127162.1"/>
</dbReference>